<organism evidence="8 9">
    <name type="scientific">Bugula neritina</name>
    <name type="common">Brown bryozoan</name>
    <name type="synonym">Sertularia neritina</name>
    <dbReference type="NCBI Taxonomy" id="10212"/>
    <lineage>
        <taxon>Eukaryota</taxon>
        <taxon>Metazoa</taxon>
        <taxon>Spiralia</taxon>
        <taxon>Lophotrochozoa</taxon>
        <taxon>Bryozoa</taxon>
        <taxon>Gymnolaemata</taxon>
        <taxon>Cheilostomatida</taxon>
        <taxon>Flustrina</taxon>
        <taxon>Buguloidea</taxon>
        <taxon>Bugulidae</taxon>
        <taxon>Bugula</taxon>
    </lineage>
</organism>
<dbReference type="SUPFAM" id="SSF57850">
    <property type="entry name" value="RING/U-box"/>
    <property type="match status" value="1"/>
</dbReference>
<gene>
    <name evidence="8" type="ORF">EB796_006194</name>
</gene>
<reference evidence="8" key="1">
    <citation type="submission" date="2020-06" db="EMBL/GenBank/DDBJ databases">
        <title>Draft genome of Bugula neritina, a colonial animal packing powerful symbionts and potential medicines.</title>
        <authorList>
            <person name="Rayko M."/>
        </authorList>
    </citation>
    <scope>NUCLEOTIDE SEQUENCE [LARGE SCALE GENOMIC DNA]</scope>
    <source>
        <strain evidence="8">Kwan_BN1</strain>
    </source>
</reference>
<dbReference type="PROSITE" id="PS50119">
    <property type="entry name" value="ZF_BBOX"/>
    <property type="match status" value="1"/>
</dbReference>
<keyword evidence="5" id="KW-0175">Coiled coil</keyword>
<dbReference type="InterPro" id="IPR017907">
    <property type="entry name" value="Znf_RING_CS"/>
</dbReference>
<evidence type="ECO:0000313" key="9">
    <source>
        <dbReference type="Proteomes" id="UP000593567"/>
    </source>
</evidence>
<feature type="domain" description="B box-type" evidence="7">
    <location>
        <begin position="173"/>
        <end position="220"/>
    </location>
</feature>
<dbReference type="InterPro" id="IPR013083">
    <property type="entry name" value="Znf_RING/FYVE/PHD"/>
</dbReference>
<evidence type="ECO:0008006" key="10">
    <source>
        <dbReference type="Google" id="ProtNLM"/>
    </source>
</evidence>
<dbReference type="InterPro" id="IPR047153">
    <property type="entry name" value="TRIM45/56/19-like"/>
</dbReference>
<dbReference type="PROSITE" id="PS00518">
    <property type="entry name" value="ZF_RING_1"/>
    <property type="match status" value="1"/>
</dbReference>
<dbReference type="SMART" id="SM00184">
    <property type="entry name" value="RING"/>
    <property type="match status" value="1"/>
</dbReference>
<keyword evidence="9" id="KW-1185">Reference proteome</keyword>
<dbReference type="GO" id="GO:0061630">
    <property type="term" value="F:ubiquitin protein ligase activity"/>
    <property type="evidence" value="ECO:0007669"/>
    <property type="project" value="TreeGrafter"/>
</dbReference>
<dbReference type="PANTHER" id="PTHR25462">
    <property type="entry name" value="BONUS, ISOFORM C-RELATED"/>
    <property type="match status" value="1"/>
</dbReference>
<dbReference type="OrthoDB" id="6270329at2759"/>
<evidence type="ECO:0000256" key="5">
    <source>
        <dbReference type="SAM" id="Coils"/>
    </source>
</evidence>
<evidence type="ECO:0000256" key="4">
    <source>
        <dbReference type="PROSITE-ProRule" id="PRU00024"/>
    </source>
</evidence>
<dbReference type="SUPFAM" id="SSF63825">
    <property type="entry name" value="YWTD domain"/>
    <property type="match status" value="1"/>
</dbReference>
<evidence type="ECO:0000259" key="6">
    <source>
        <dbReference type="PROSITE" id="PS50089"/>
    </source>
</evidence>
<dbReference type="AlphaFoldDB" id="A0A7J7KA14"/>
<dbReference type="Gene3D" id="3.30.40.10">
    <property type="entry name" value="Zinc/RING finger domain, C3HC4 (zinc finger)"/>
    <property type="match status" value="1"/>
</dbReference>
<accession>A0A7J7KA14</accession>
<dbReference type="GO" id="GO:0008270">
    <property type="term" value="F:zinc ion binding"/>
    <property type="evidence" value="ECO:0007669"/>
    <property type="project" value="UniProtKB-KW"/>
</dbReference>
<feature type="domain" description="RING-type" evidence="6">
    <location>
        <begin position="38"/>
        <end position="68"/>
    </location>
</feature>
<dbReference type="InterPro" id="IPR018957">
    <property type="entry name" value="Znf_C3HC4_RING-type"/>
</dbReference>
<dbReference type="InterPro" id="IPR000315">
    <property type="entry name" value="Znf_B-box"/>
</dbReference>
<protein>
    <recommendedName>
        <fullName evidence="10">TRIM56</fullName>
    </recommendedName>
</protein>
<dbReference type="GO" id="GO:0005654">
    <property type="term" value="C:nucleoplasm"/>
    <property type="evidence" value="ECO:0007669"/>
    <property type="project" value="TreeGrafter"/>
</dbReference>
<evidence type="ECO:0000256" key="2">
    <source>
        <dbReference type="ARBA" id="ARBA00022771"/>
    </source>
</evidence>
<comment type="caution">
    <text evidence="8">The sequence shown here is derived from an EMBL/GenBank/DDBJ whole genome shotgun (WGS) entry which is preliminary data.</text>
</comment>
<dbReference type="Gene3D" id="3.30.160.60">
    <property type="entry name" value="Classic Zinc Finger"/>
    <property type="match status" value="1"/>
</dbReference>
<keyword evidence="2 4" id="KW-0863">Zinc-finger</keyword>
<evidence type="ECO:0000313" key="8">
    <source>
        <dbReference type="EMBL" id="KAF6035502.1"/>
    </source>
</evidence>
<evidence type="ECO:0000256" key="1">
    <source>
        <dbReference type="ARBA" id="ARBA00022723"/>
    </source>
</evidence>
<feature type="coiled-coil region" evidence="5">
    <location>
        <begin position="224"/>
        <end position="251"/>
    </location>
</feature>
<evidence type="ECO:0000256" key="3">
    <source>
        <dbReference type="ARBA" id="ARBA00022833"/>
    </source>
</evidence>
<keyword evidence="1" id="KW-0479">Metal-binding</keyword>
<dbReference type="PANTHER" id="PTHR25462:SF305">
    <property type="entry name" value="RING-TYPE DOMAIN-CONTAINING PROTEIN"/>
    <property type="match status" value="1"/>
</dbReference>
<keyword evidence="3" id="KW-0862">Zinc</keyword>
<name>A0A7J7KA14_BUGNE</name>
<evidence type="ECO:0000259" key="7">
    <source>
        <dbReference type="PROSITE" id="PS50119"/>
    </source>
</evidence>
<dbReference type="PROSITE" id="PS50089">
    <property type="entry name" value="ZF_RING_2"/>
    <property type="match status" value="1"/>
</dbReference>
<dbReference type="Pfam" id="PF00097">
    <property type="entry name" value="zf-C3HC4"/>
    <property type="match status" value="1"/>
</dbReference>
<sequence length="674" mass="75217">MSNITDTDEKFLELQIDDVLSGSGERSPPPAYQEFLSCGICHQKSSETLKAKPLPCGHIYCLPCLKTYFNDDENAVATDDVKVYMDERFTPDLLLGTSANIIESKETRAVNNLAQFCTVCTEKEALPVPALSHCEICEKYYCYKHQQSHDDLMNHLAVALGVTRPIKVKTEEKQAETCAKHTGHALVMACKACYDLLCAKCVDVNLKCQIKGSSHDIASIDAIASNLGVTLMSLKRELQQYEARVGSLSTRCSNALSQFDTETDDVITLVQQAKHEQIMAIDKKYDRLQVKVSKVRSDVRQKIVKFKETSLDNLGENLSSLLQRFDQIEGDNQVELIRIYSEAMTVTQTINSGGLPSLRLTGVVTVTKKGESRDPELHLATGANVQIIETGRNRQSPPQALCRHKAIQLGHYTGAVCYHEGFTYVGLDRRGVGKLDKFRNLNKDFINLIDFVDSIVVLDNMIYVLIWKSNFFVSSYDMSGLLLVSWLHDDLPVNNAKNKMAVFNGNIIIARRLAKVLVLYSSFGELLKAVPCPLLDLCSTDICTLDSERVAVSVYQTDTIFCMNMNTSEVLWKCTSIWRPRALVCYGLHFLLVSTDVVPSEQTVYVLNSKTGESCSLLSEKSSLQPLPVAVRRKGGESNVVIEHGTMVLDMEIVDDTLLVSRPTEHSLIMFELY</sequence>
<dbReference type="InterPro" id="IPR001841">
    <property type="entry name" value="Znf_RING"/>
</dbReference>
<proteinExistence type="predicted"/>
<dbReference type="Proteomes" id="UP000593567">
    <property type="component" value="Unassembled WGS sequence"/>
</dbReference>
<dbReference type="EMBL" id="VXIV02000870">
    <property type="protein sequence ID" value="KAF6035502.1"/>
    <property type="molecule type" value="Genomic_DNA"/>
</dbReference>